<keyword evidence="1" id="KW-0863">Zinc-finger</keyword>
<protein>
    <recommendedName>
        <fullName evidence="2">SWIM-type domain-containing protein</fullName>
    </recommendedName>
</protein>
<sequence>METIESAIGLTWRSMELQQESHDVSEEEKSGASARNLLSCNAKNHVDENELFCHGLFCPDARISNAQIAPRLSAECIQFVERLLRSRVPPAEIILEHQERIAEVVRSSGDRVHWSRDIQLTSIDIRNIQAQLRREGHLYHHEESQALKQWTERFPENVIHYTEQNREEKKPFCLVFSTPWMLKNLAVFGHDGAVCLDATHGTNKYGFQLFTWLVYDKHQNGVPAAWAILERYKTEDLQVVQEKVKEKVECIHRDLLGEDGYFKPSCFITDDCAAEKASIRNVYPGCPIDLCIWHVRCAFNKNLMSKVSHPVHRAVMNKELAAIMYTKDPDTIEVNGVKVKVFESVKPDMFHTVMDWGSKESSCSCSMNAMGNLCKHEVKALLMDGVTETEIVKTLGRKAGTSAGGMKNLSLNRVLPLDLNAEPTNQALLEEPQFRFPFALSDYSPEERLGQEMSVPLCHAVRLFMFLDFQSVLSN</sequence>
<dbReference type="GO" id="GO:0008270">
    <property type="term" value="F:zinc ion binding"/>
    <property type="evidence" value="ECO:0007669"/>
    <property type="project" value="UniProtKB-KW"/>
</dbReference>
<dbReference type="PANTHER" id="PTHR33977:SF1">
    <property type="entry name" value="ZINC ION BINDING PROTEIN"/>
    <property type="match status" value="1"/>
</dbReference>
<keyword evidence="1" id="KW-0479">Metal-binding</keyword>
<feature type="domain" description="SWIM-type" evidence="2">
    <location>
        <begin position="350"/>
        <end position="385"/>
    </location>
</feature>
<gene>
    <name evidence="3" type="ORF">R1sor_023720</name>
</gene>
<evidence type="ECO:0000313" key="3">
    <source>
        <dbReference type="EMBL" id="KAL3680764.1"/>
    </source>
</evidence>
<keyword evidence="1" id="KW-0862">Zinc</keyword>
<evidence type="ECO:0000313" key="4">
    <source>
        <dbReference type="Proteomes" id="UP001633002"/>
    </source>
</evidence>
<reference evidence="3 4" key="1">
    <citation type="submission" date="2024-09" db="EMBL/GenBank/DDBJ databases">
        <title>Chromosome-scale assembly of Riccia sorocarpa.</title>
        <authorList>
            <person name="Paukszto L."/>
        </authorList>
    </citation>
    <scope>NUCLEOTIDE SEQUENCE [LARGE SCALE GENOMIC DNA]</scope>
    <source>
        <strain evidence="3">LP-2024</strain>
        <tissue evidence="3">Aerial parts of the thallus</tissue>
    </source>
</reference>
<comment type="caution">
    <text evidence="3">The sequence shown here is derived from an EMBL/GenBank/DDBJ whole genome shotgun (WGS) entry which is preliminary data.</text>
</comment>
<proteinExistence type="predicted"/>
<dbReference type="InterPro" id="IPR007527">
    <property type="entry name" value="Znf_SWIM"/>
</dbReference>
<dbReference type="PANTHER" id="PTHR33977">
    <property type="entry name" value="ZINC ION BINDING PROTEIN"/>
    <property type="match status" value="1"/>
</dbReference>
<evidence type="ECO:0000259" key="2">
    <source>
        <dbReference type="PROSITE" id="PS50966"/>
    </source>
</evidence>
<dbReference type="Pfam" id="PF10551">
    <property type="entry name" value="MULE"/>
    <property type="match status" value="1"/>
</dbReference>
<keyword evidence="4" id="KW-1185">Reference proteome</keyword>
<evidence type="ECO:0000256" key="1">
    <source>
        <dbReference type="PROSITE-ProRule" id="PRU00325"/>
    </source>
</evidence>
<accession>A0ABD3GUD2</accession>
<dbReference type="AlphaFoldDB" id="A0ABD3GUD2"/>
<name>A0ABD3GUD2_9MARC</name>
<organism evidence="3 4">
    <name type="scientific">Riccia sorocarpa</name>
    <dbReference type="NCBI Taxonomy" id="122646"/>
    <lineage>
        <taxon>Eukaryota</taxon>
        <taxon>Viridiplantae</taxon>
        <taxon>Streptophyta</taxon>
        <taxon>Embryophyta</taxon>
        <taxon>Marchantiophyta</taxon>
        <taxon>Marchantiopsida</taxon>
        <taxon>Marchantiidae</taxon>
        <taxon>Marchantiales</taxon>
        <taxon>Ricciaceae</taxon>
        <taxon>Riccia</taxon>
    </lineage>
</organism>
<dbReference type="EMBL" id="JBJQOH010000007">
    <property type="protein sequence ID" value="KAL3680764.1"/>
    <property type="molecule type" value="Genomic_DNA"/>
</dbReference>
<dbReference type="Proteomes" id="UP001633002">
    <property type="component" value="Unassembled WGS sequence"/>
</dbReference>
<dbReference type="InterPro" id="IPR018289">
    <property type="entry name" value="MULE_transposase_dom"/>
</dbReference>
<dbReference type="PROSITE" id="PS50966">
    <property type="entry name" value="ZF_SWIM"/>
    <property type="match status" value="1"/>
</dbReference>